<comment type="caution">
    <text evidence="2">The sequence shown here is derived from an EMBL/GenBank/DDBJ whole genome shotgun (WGS) entry which is preliminary data.</text>
</comment>
<accession>A0A1F6A914</accession>
<evidence type="ECO:0008006" key="4">
    <source>
        <dbReference type="Google" id="ProtNLM"/>
    </source>
</evidence>
<feature type="transmembrane region" description="Helical" evidence="1">
    <location>
        <begin position="381"/>
        <end position="400"/>
    </location>
</feature>
<feature type="transmembrane region" description="Helical" evidence="1">
    <location>
        <begin position="319"/>
        <end position="337"/>
    </location>
</feature>
<keyword evidence="1" id="KW-0472">Membrane</keyword>
<dbReference type="EMBL" id="MFJN01000034">
    <property type="protein sequence ID" value="OGG20797.1"/>
    <property type="molecule type" value="Genomic_DNA"/>
</dbReference>
<gene>
    <name evidence="2" type="ORF">A3D03_03905</name>
</gene>
<feature type="transmembrane region" description="Helical" evidence="1">
    <location>
        <begin position="15"/>
        <end position="37"/>
    </location>
</feature>
<dbReference type="InterPro" id="IPR018580">
    <property type="entry name" value="Uncharacterised_YfhO"/>
</dbReference>
<dbReference type="Proteomes" id="UP000177092">
    <property type="component" value="Unassembled WGS sequence"/>
</dbReference>
<reference evidence="2 3" key="1">
    <citation type="journal article" date="2016" name="Nat. Commun.">
        <title>Thousands of microbial genomes shed light on interconnected biogeochemical processes in an aquifer system.</title>
        <authorList>
            <person name="Anantharaman K."/>
            <person name="Brown C.T."/>
            <person name="Hug L.A."/>
            <person name="Sharon I."/>
            <person name="Castelle C.J."/>
            <person name="Probst A.J."/>
            <person name="Thomas B.C."/>
            <person name="Singh A."/>
            <person name="Wilkins M.J."/>
            <person name="Karaoz U."/>
            <person name="Brodie E.L."/>
            <person name="Williams K.H."/>
            <person name="Hubbard S.S."/>
            <person name="Banfield J.F."/>
        </authorList>
    </citation>
    <scope>NUCLEOTIDE SEQUENCE [LARGE SCALE GENOMIC DNA]</scope>
</reference>
<feature type="transmembrane region" description="Helical" evidence="1">
    <location>
        <begin position="207"/>
        <end position="226"/>
    </location>
</feature>
<keyword evidence="1" id="KW-1133">Transmembrane helix</keyword>
<dbReference type="AlphaFoldDB" id="A0A1F6A914"/>
<name>A0A1F6A914_9BACT</name>
<sequence>MASIGKKLIKYNTFYHIYISVFVFILCVSLLFTRLFYPIEQIFMIPDFGVSDVLHQNLPFKSILSESLKLNQWPVWTPYLTNGFPILAEGQIGTFYLPNLIFFKFLPLVQAYNINLVLSYLLIFWGTFLFLREFGHEKIPSLFGAMIFTFSGFFSVHLNHFNLLQAASLMPWLFWSYLRLLKKPIYKNMVLSAFFASQQIFTGHFYIVLITYVGIALFWFCYLLNLKEKMFSVKNFKRVFLFLFSLFVSIMLSAVQMIPTIELWQNSNRAGGLDFTTVTSFPYPVKHLIGFLFPYFFGSPALGTYPVFSSDWGIFWENTAYLGWLPIIFSLIALFRLKNKKIRIGFGMLIVSLLLVLGKDSPLYFVFSFFPFNLFRVPSRYLLLMAFSITMISTSVLEKIWQRCLKLESKKIKIAPYFFILIVLTIIIGDEYRFTYKYPPVSPSSWWLSKPEILEDINIRNSKILSVAAPVIWNDIFLKKGWQNMEDYVFLKNTLFQNSNVFEHLSQTNIYTGGLIPRRFNVLSSLINDISFDKTIKIATLSAIAKNTINLAGVNYLTSPYKINDEQISEIKRLTKRSDSGEENIYLYKNLEAYPRYYLADKTIFVETLNDLTKTLTEPKDVTIKRAYVEEETLKYKEGEIANNLDTIAIVLSENLIKEFEVQTAKSRLFILTESHYPGWKAYLDGKITKIHYVNVAQMGILIPEGKHHLQVIFSSDSFETGKNITIISWLTVFAVSILYPCFYPDKASGKNRPGFYL</sequence>
<evidence type="ECO:0000313" key="2">
    <source>
        <dbReference type="EMBL" id="OGG20797.1"/>
    </source>
</evidence>
<protein>
    <recommendedName>
        <fullName evidence="4">Membrane protein 6-pyruvoyl-tetrahydropterin synthase-related domain-containing protein</fullName>
    </recommendedName>
</protein>
<dbReference type="STRING" id="1798384.A3D03_03905"/>
<evidence type="ECO:0000256" key="1">
    <source>
        <dbReference type="SAM" id="Phobius"/>
    </source>
</evidence>
<dbReference type="PANTHER" id="PTHR38454">
    <property type="entry name" value="INTEGRAL MEMBRANE PROTEIN-RELATED"/>
    <property type="match status" value="1"/>
</dbReference>
<feature type="transmembrane region" description="Helical" evidence="1">
    <location>
        <begin position="344"/>
        <end position="369"/>
    </location>
</feature>
<feature type="transmembrane region" description="Helical" evidence="1">
    <location>
        <begin position="238"/>
        <end position="258"/>
    </location>
</feature>
<proteinExistence type="predicted"/>
<organism evidence="2 3">
    <name type="scientific">Candidatus Gottesmanbacteria bacterium RIFCSPHIGHO2_02_FULL_40_13</name>
    <dbReference type="NCBI Taxonomy" id="1798384"/>
    <lineage>
        <taxon>Bacteria</taxon>
        <taxon>Candidatus Gottesmaniibacteriota</taxon>
    </lineage>
</organism>
<evidence type="ECO:0000313" key="3">
    <source>
        <dbReference type="Proteomes" id="UP000177092"/>
    </source>
</evidence>
<feature type="transmembrane region" description="Helical" evidence="1">
    <location>
        <begin position="112"/>
        <end position="131"/>
    </location>
</feature>
<keyword evidence="1" id="KW-0812">Transmembrane</keyword>
<feature type="transmembrane region" description="Helical" evidence="1">
    <location>
        <begin position="143"/>
        <end position="164"/>
    </location>
</feature>
<dbReference type="PANTHER" id="PTHR38454:SF1">
    <property type="entry name" value="INTEGRAL MEMBRANE PROTEIN"/>
    <property type="match status" value="1"/>
</dbReference>
<feature type="transmembrane region" description="Helical" evidence="1">
    <location>
        <begin position="412"/>
        <end position="429"/>
    </location>
</feature>